<dbReference type="EMBL" id="QKWP01001228">
    <property type="protein sequence ID" value="RIB10606.1"/>
    <property type="molecule type" value="Genomic_DNA"/>
</dbReference>
<name>A0A397UTU3_9GLOM</name>
<evidence type="ECO:0000313" key="2">
    <source>
        <dbReference type="Proteomes" id="UP000266673"/>
    </source>
</evidence>
<organism evidence="1 2">
    <name type="scientific">Gigaspora rosea</name>
    <dbReference type="NCBI Taxonomy" id="44941"/>
    <lineage>
        <taxon>Eukaryota</taxon>
        <taxon>Fungi</taxon>
        <taxon>Fungi incertae sedis</taxon>
        <taxon>Mucoromycota</taxon>
        <taxon>Glomeromycotina</taxon>
        <taxon>Glomeromycetes</taxon>
        <taxon>Diversisporales</taxon>
        <taxon>Gigasporaceae</taxon>
        <taxon>Gigaspora</taxon>
    </lineage>
</organism>
<dbReference type="AlphaFoldDB" id="A0A397UTU3"/>
<keyword evidence="2" id="KW-1185">Reference proteome</keyword>
<proteinExistence type="predicted"/>
<protein>
    <submittedName>
        <fullName evidence="1">Uncharacterized protein</fullName>
    </submittedName>
</protein>
<gene>
    <name evidence="1" type="ORF">C2G38_2043340</name>
</gene>
<evidence type="ECO:0000313" key="1">
    <source>
        <dbReference type="EMBL" id="RIB10606.1"/>
    </source>
</evidence>
<sequence>MSGKDIVAKIKPYRQRQILGVNLWDDITTKIMDPNASISSTILPARIKIPIQLSAREVPFFDPININYEQNEQNSNTIVYDDYKYKAKIIEVQKIVPSLRLLKEIILALLVKRMQKKYNNFRQFSL</sequence>
<dbReference type="OrthoDB" id="25620at2759"/>
<comment type="caution">
    <text evidence="1">The sequence shown here is derived from an EMBL/GenBank/DDBJ whole genome shotgun (WGS) entry which is preliminary data.</text>
</comment>
<dbReference type="Proteomes" id="UP000266673">
    <property type="component" value="Unassembled WGS sequence"/>
</dbReference>
<accession>A0A397UTU3</accession>
<reference evidence="1 2" key="1">
    <citation type="submission" date="2018-06" db="EMBL/GenBank/DDBJ databases">
        <title>Comparative genomics reveals the genomic features of Rhizophagus irregularis, R. cerebriforme, R. diaphanum and Gigaspora rosea, and their symbiotic lifestyle signature.</title>
        <authorList>
            <person name="Morin E."/>
            <person name="San Clemente H."/>
            <person name="Chen E.C.H."/>
            <person name="De La Providencia I."/>
            <person name="Hainaut M."/>
            <person name="Kuo A."/>
            <person name="Kohler A."/>
            <person name="Murat C."/>
            <person name="Tang N."/>
            <person name="Roy S."/>
            <person name="Loubradou J."/>
            <person name="Henrissat B."/>
            <person name="Grigoriev I.V."/>
            <person name="Corradi N."/>
            <person name="Roux C."/>
            <person name="Martin F.M."/>
        </authorList>
    </citation>
    <scope>NUCLEOTIDE SEQUENCE [LARGE SCALE GENOMIC DNA]</scope>
    <source>
        <strain evidence="1 2">DAOM 194757</strain>
    </source>
</reference>